<evidence type="ECO:0000259" key="3">
    <source>
        <dbReference type="Pfam" id="PF01370"/>
    </source>
</evidence>
<proteinExistence type="inferred from homology"/>
<dbReference type="InterPro" id="IPR001509">
    <property type="entry name" value="Epimerase_deHydtase"/>
</dbReference>
<dbReference type="PANTHER" id="PTHR10366">
    <property type="entry name" value="NAD DEPENDENT EPIMERASE/DEHYDRATASE"/>
    <property type="match status" value="1"/>
</dbReference>
<dbReference type="eggNOG" id="KOG1502">
    <property type="taxonomic scope" value="Eukaryota"/>
</dbReference>
<keyword evidence="1" id="KW-0560">Oxidoreductase</keyword>
<comment type="similarity">
    <text evidence="2">Belongs to the NAD(P)-dependent epimerase/dehydratase family. Dihydroflavonol-4-reductase subfamily.</text>
</comment>
<name>G3AJ98_SPAPN</name>
<dbReference type="PANTHER" id="PTHR10366:SF564">
    <property type="entry name" value="STEROL-4-ALPHA-CARBOXYLATE 3-DEHYDROGENASE, DECARBOXYLATING"/>
    <property type="match status" value="1"/>
</dbReference>
<dbReference type="InParanoid" id="G3AJ98"/>
<dbReference type="STRING" id="619300.G3AJ98"/>
<dbReference type="Proteomes" id="UP000000709">
    <property type="component" value="Unassembled WGS sequence"/>
</dbReference>
<dbReference type="Pfam" id="PF01370">
    <property type="entry name" value="Epimerase"/>
    <property type="match status" value="1"/>
</dbReference>
<dbReference type="SUPFAM" id="SSF51735">
    <property type="entry name" value="NAD(P)-binding Rossmann-fold domains"/>
    <property type="match status" value="1"/>
</dbReference>
<dbReference type="InterPro" id="IPR050425">
    <property type="entry name" value="NAD(P)_dehydrat-like"/>
</dbReference>
<dbReference type="Gene3D" id="3.40.50.720">
    <property type="entry name" value="NAD(P)-binding Rossmann-like Domain"/>
    <property type="match status" value="1"/>
</dbReference>
<evidence type="ECO:0000256" key="2">
    <source>
        <dbReference type="ARBA" id="ARBA00023445"/>
    </source>
</evidence>
<evidence type="ECO:0000256" key="1">
    <source>
        <dbReference type="ARBA" id="ARBA00023002"/>
    </source>
</evidence>
<sequence length="342" mass="38052">MIDMGINTASVMVFVSGANGYIAQHVVKQLLAKGYTVVGSVRSESKGDELKLLIQNEKFSYEVIPTLSDKNAFDAALKKHPEVTVFLHTASPVSFAIEDVENDLVKPAIEGTLNALRSIKEHAPQITRVVITSSAVAMWGFGSHFDGNKVHDELDWSPITYEEGLAGASFGYKSSKKYAELAAHDFMTKEKPNFAITYVHPTYTFGPQAYVVKDKKNLNLSNEIVNQVIKLGKDDEIPEHGNVFADVRDVAQAHIVAFESDEAIGQRLLLASGDFTLDSVAEIINRRFPHSNVPRGDVSRNEEIKKKMIHKYDNSKTRKILGFEFKTLEESIYDMVEQLDNA</sequence>
<dbReference type="EMBL" id="GL996500">
    <property type="protein sequence ID" value="EGW33854.1"/>
    <property type="molecule type" value="Genomic_DNA"/>
</dbReference>
<accession>G3AJ98</accession>
<organism evidence="5">
    <name type="scientific">Spathaspora passalidarum (strain NRRL Y-27907 / 11-Y1)</name>
    <dbReference type="NCBI Taxonomy" id="619300"/>
    <lineage>
        <taxon>Eukaryota</taxon>
        <taxon>Fungi</taxon>
        <taxon>Dikarya</taxon>
        <taxon>Ascomycota</taxon>
        <taxon>Saccharomycotina</taxon>
        <taxon>Pichiomycetes</taxon>
        <taxon>Debaryomycetaceae</taxon>
        <taxon>Spathaspora</taxon>
    </lineage>
</organism>
<gene>
    <name evidence="4" type="ORF">SPAPADRAFT_70110</name>
</gene>
<feature type="domain" description="NAD-dependent epimerase/dehydratase" evidence="3">
    <location>
        <begin position="13"/>
        <end position="263"/>
    </location>
</feature>
<dbReference type="KEGG" id="spaa:SPAPADRAFT_70110"/>
<dbReference type="AlphaFoldDB" id="G3AJ98"/>
<reference evidence="4 5" key="1">
    <citation type="journal article" date="2011" name="Proc. Natl. Acad. Sci. U.S.A.">
        <title>Comparative genomics of xylose-fermenting fungi for enhanced biofuel production.</title>
        <authorList>
            <person name="Wohlbach D.J."/>
            <person name="Kuo A."/>
            <person name="Sato T.K."/>
            <person name="Potts K.M."/>
            <person name="Salamov A.A."/>
            <person name="LaButti K.M."/>
            <person name="Sun H."/>
            <person name="Clum A."/>
            <person name="Pangilinan J.L."/>
            <person name="Lindquist E.A."/>
            <person name="Lucas S."/>
            <person name="Lapidus A."/>
            <person name="Jin M."/>
            <person name="Gunawan C."/>
            <person name="Balan V."/>
            <person name="Dale B.E."/>
            <person name="Jeffries T.W."/>
            <person name="Zinkel R."/>
            <person name="Barry K.W."/>
            <person name="Grigoriev I.V."/>
            <person name="Gasch A.P."/>
        </authorList>
    </citation>
    <scope>NUCLEOTIDE SEQUENCE [LARGE SCALE GENOMIC DNA]</scope>
    <source>
        <strain evidence="5">NRRL Y-27907 / 11-Y1</strain>
    </source>
</reference>
<dbReference type="GO" id="GO:0016616">
    <property type="term" value="F:oxidoreductase activity, acting on the CH-OH group of donors, NAD or NADP as acceptor"/>
    <property type="evidence" value="ECO:0007669"/>
    <property type="project" value="TreeGrafter"/>
</dbReference>
<dbReference type="GeneID" id="18875308"/>
<dbReference type="OMA" id="DPCDEKK"/>
<keyword evidence="5" id="KW-1185">Reference proteome</keyword>
<evidence type="ECO:0000313" key="4">
    <source>
        <dbReference type="EMBL" id="EGW33854.1"/>
    </source>
</evidence>
<dbReference type="FunFam" id="3.40.50.720:FF:000191">
    <property type="entry name" value="Methylglyoxal reductase (NADPH-dependent)"/>
    <property type="match status" value="1"/>
</dbReference>
<dbReference type="RefSeq" id="XP_007373438.1">
    <property type="nucleotide sequence ID" value="XM_007373376.1"/>
</dbReference>
<dbReference type="InterPro" id="IPR036291">
    <property type="entry name" value="NAD(P)-bd_dom_sf"/>
</dbReference>
<dbReference type="HOGENOM" id="CLU_007383_9_2_1"/>
<protein>
    <recommendedName>
        <fullName evidence="3">NAD-dependent epimerase/dehydratase domain-containing protein</fullName>
    </recommendedName>
</protein>
<evidence type="ECO:0000313" key="5">
    <source>
        <dbReference type="Proteomes" id="UP000000709"/>
    </source>
</evidence>